<dbReference type="CDD" id="cd07978">
    <property type="entry name" value="HFD_TAF13"/>
    <property type="match status" value="1"/>
</dbReference>
<dbReference type="EMBL" id="JAVRRA010017638">
    <property type="protein sequence ID" value="KAK5197640.1"/>
    <property type="molecule type" value="Genomic_DNA"/>
</dbReference>
<evidence type="ECO:0000256" key="3">
    <source>
        <dbReference type="ARBA" id="ARBA00023163"/>
    </source>
</evidence>
<evidence type="ECO:0000256" key="2">
    <source>
        <dbReference type="ARBA" id="ARBA00023015"/>
    </source>
</evidence>
<comment type="similarity">
    <text evidence="5">Belongs to the TAF13 family.</text>
</comment>
<protein>
    <recommendedName>
        <fullName evidence="6">Transcription initiation factor TFIID subunit 13</fullName>
    </recommendedName>
</protein>
<keyword evidence="9" id="KW-1185">Reference proteome</keyword>
<evidence type="ECO:0000256" key="7">
    <source>
        <dbReference type="SAM" id="MobiDB-lite"/>
    </source>
</evidence>
<dbReference type="Proteomes" id="UP001357485">
    <property type="component" value="Unassembled WGS sequence"/>
</dbReference>
<dbReference type="PANTHER" id="PTHR11380">
    <property type="entry name" value="TRANSCRIPTION INITIATION FACTOR TFIID/SUPT3-RELATED"/>
    <property type="match status" value="1"/>
</dbReference>
<comment type="subcellular location">
    <subcellularLocation>
        <location evidence="1">Nucleus</location>
    </subcellularLocation>
</comment>
<evidence type="ECO:0000313" key="8">
    <source>
        <dbReference type="EMBL" id="KAK5197640.1"/>
    </source>
</evidence>
<evidence type="ECO:0000256" key="5">
    <source>
        <dbReference type="ARBA" id="ARBA00038392"/>
    </source>
</evidence>
<dbReference type="Gene3D" id="1.10.20.10">
    <property type="entry name" value="Histone, subunit A"/>
    <property type="match status" value="1"/>
</dbReference>
<evidence type="ECO:0000313" key="9">
    <source>
        <dbReference type="Proteomes" id="UP001357485"/>
    </source>
</evidence>
<dbReference type="Pfam" id="PF02269">
    <property type="entry name" value="TFIID-18kDa"/>
    <property type="match status" value="1"/>
</dbReference>
<keyword evidence="3" id="KW-0804">Transcription</keyword>
<keyword evidence="2" id="KW-0805">Transcription regulation</keyword>
<sequence length="144" mass="16421">MTEPRMRMRQKGQQFATPDLEAYLIAFGDDRNPLPETVRVLDEIVTDYIIETCHAAALCASYSRRAKIKVDDFKFTLRKDPKKLGRVTELLQKDKEIKKSRRAFEVDDDAATKEVVGAVKEKDKDDGDGKTDDGRKSKKVKTVK</sequence>
<reference evidence="8 9" key="1">
    <citation type="submission" date="2023-08" db="EMBL/GenBank/DDBJ databases">
        <title>Black Yeasts Isolated from many extreme environments.</title>
        <authorList>
            <person name="Coleine C."/>
            <person name="Stajich J.E."/>
            <person name="Selbmann L."/>
        </authorList>
    </citation>
    <scope>NUCLEOTIDE SEQUENCE [LARGE SCALE GENOMIC DNA]</scope>
    <source>
        <strain evidence="8 9">CCFEE 536</strain>
    </source>
</reference>
<gene>
    <name evidence="8" type="ORF">LTR16_006500</name>
</gene>
<accession>A0ABR0LLT2</accession>
<organism evidence="8 9">
    <name type="scientific">Cryomyces antarcticus</name>
    <dbReference type="NCBI Taxonomy" id="329879"/>
    <lineage>
        <taxon>Eukaryota</taxon>
        <taxon>Fungi</taxon>
        <taxon>Dikarya</taxon>
        <taxon>Ascomycota</taxon>
        <taxon>Pezizomycotina</taxon>
        <taxon>Dothideomycetes</taxon>
        <taxon>Dothideomycetes incertae sedis</taxon>
        <taxon>Cryomyces</taxon>
    </lineage>
</organism>
<evidence type="ECO:0000256" key="1">
    <source>
        <dbReference type="ARBA" id="ARBA00004123"/>
    </source>
</evidence>
<proteinExistence type="inferred from homology"/>
<evidence type="ECO:0000256" key="6">
    <source>
        <dbReference type="ARBA" id="ARBA00040136"/>
    </source>
</evidence>
<dbReference type="PANTHER" id="PTHR11380:SF5">
    <property type="entry name" value="TRANSCRIPTION INITIATION FACTOR TFIID SUBUNIT 13"/>
    <property type="match status" value="1"/>
</dbReference>
<feature type="compositionally biased region" description="Basic and acidic residues" evidence="7">
    <location>
        <begin position="119"/>
        <end position="135"/>
    </location>
</feature>
<evidence type="ECO:0000256" key="4">
    <source>
        <dbReference type="ARBA" id="ARBA00023242"/>
    </source>
</evidence>
<name>A0ABR0LLT2_9PEZI</name>
<comment type="caution">
    <text evidence="8">The sequence shown here is derived from an EMBL/GenBank/DDBJ whole genome shotgun (WGS) entry which is preliminary data.</text>
</comment>
<feature type="region of interest" description="Disordered" evidence="7">
    <location>
        <begin position="117"/>
        <end position="144"/>
    </location>
</feature>
<dbReference type="InterPro" id="IPR009072">
    <property type="entry name" value="Histone-fold"/>
</dbReference>
<dbReference type="InterPro" id="IPR003195">
    <property type="entry name" value="TFIID_TAF13"/>
</dbReference>
<dbReference type="SUPFAM" id="SSF47113">
    <property type="entry name" value="Histone-fold"/>
    <property type="match status" value="1"/>
</dbReference>
<keyword evidence="4" id="KW-0539">Nucleus</keyword>